<dbReference type="CDD" id="cd01129">
    <property type="entry name" value="PulE-GspE-like"/>
    <property type="match status" value="1"/>
</dbReference>
<dbReference type="PANTHER" id="PTHR30258:SF1">
    <property type="entry name" value="PROTEIN TRANSPORT PROTEIN HOFB HOMOLOG"/>
    <property type="match status" value="1"/>
</dbReference>
<dbReference type="InterPro" id="IPR007831">
    <property type="entry name" value="T2SS_GspE_N"/>
</dbReference>
<evidence type="ECO:0000256" key="2">
    <source>
        <dbReference type="ARBA" id="ARBA00022741"/>
    </source>
</evidence>
<protein>
    <submittedName>
        <fullName evidence="6">Type II secretory ATPase GspE/PulE/Tfp pilus assembly ATPase PilB-like protein</fullName>
    </submittedName>
</protein>
<dbReference type="Gene3D" id="3.40.50.300">
    <property type="entry name" value="P-loop containing nucleotide triphosphate hydrolases"/>
    <property type="match status" value="1"/>
</dbReference>
<dbReference type="GO" id="GO:0005886">
    <property type="term" value="C:plasma membrane"/>
    <property type="evidence" value="ECO:0007669"/>
    <property type="project" value="TreeGrafter"/>
</dbReference>
<organism evidence="6 7">
    <name type="scientific">Caldimonas thermodepolymerans</name>
    <dbReference type="NCBI Taxonomy" id="215580"/>
    <lineage>
        <taxon>Bacteria</taxon>
        <taxon>Pseudomonadati</taxon>
        <taxon>Pseudomonadota</taxon>
        <taxon>Betaproteobacteria</taxon>
        <taxon>Burkholderiales</taxon>
        <taxon>Sphaerotilaceae</taxon>
        <taxon>Caldimonas</taxon>
    </lineage>
</organism>
<dbReference type="InterPro" id="IPR027417">
    <property type="entry name" value="P-loop_NTPase"/>
</dbReference>
<dbReference type="Gene3D" id="3.30.300.160">
    <property type="entry name" value="Type II secretion system, protein E, N-terminal domain"/>
    <property type="match status" value="1"/>
</dbReference>
<dbReference type="InterPro" id="IPR001482">
    <property type="entry name" value="T2SS/T4SS_dom"/>
</dbReference>
<dbReference type="Pfam" id="PF00437">
    <property type="entry name" value="T2SSE"/>
    <property type="match status" value="1"/>
</dbReference>
<dbReference type="GO" id="GO:0005524">
    <property type="term" value="F:ATP binding"/>
    <property type="evidence" value="ECO:0007669"/>
    <property type="project" value="UniProtKB-KW"/>
</dbReference>
<accession>A0AA46HWR5</accession>
<keyword evidence="2" id="KW-0547">Nucleotide-binding</keyword>
<dbReference type="AlphaFoldDB" id="A0AA46HWR5"/>
<dbReference type="Pfam" id="PF05157">
    <property type="entry name" value="MshEN"/>
    <property type="match status" value="1"/>
</dbReference>
<gene>
    <name evidence="6" type="ORF">EV676_102229</name>
</gene>
<dbReference type="SUPFAM" id="SSF160246">
    <property type="entry name" value="EspE N-terminal domain-like"/>
    <property type="match status" value="2"/>
</dbReference>
<proteinExistence type="inferred from homology"/>
<sequence>MPVPAPLSLIETRCIPPDDLPEPTSGPISAAPAVREKSRRSVFRWPTPPFGAYPEATEQQHPICCEIEGLNGRQMAGRLIFFVPEETVAHVQVPPARTTMPVQFSHFRSLHLLEVLRPIGVAPDDPHADMLDRRPRVHFIVRATTGRDLEGETVGHVETKLGLFLFPPADEHGGVTRLFIPRHAYRSVEIGPRVGEVLVTRQVTTQDQVDTAASQQTQLRGRKLGDLLVAQKIVNADRLMAALEQQARAPAMRIGEALVSLGVIDEQQLQQALAQQARERSMPLGELLVQRQWVSRQELQTALAYKMGYPLVDVTQFPVEAQALGKLPYLIAVRLNALPLLLRGGRLVVALEDPSRSEVLEELEFHTQLKIVPALAQFGALPEAIQTAYEAHSLDLWAASSELGYISPVIGSVDPQPENARQLAATLMREAEAGRHLQVGPADPTLLRLVHAMIVDAHEQGVTDIHVECYPGQETIKVRFRKDGLLQDHLELPYTHRQALVSRLKIMSNLDVAERRRPQDGRIDFARFVPNRPVELRVATIPTHDGLEDVVMRILTAAQPLPLEKLRLSAANLDRLKEVLERPQGLVLCVGPTGAGKTTTLHSALSFINVPERKIWTAEDPIEIAQPGLRQVQIDPRIGWTYARALRAFLRADPDVIMAGEVRDRDTALVGIEASLSGHLVLSSLYAGHAVEAVSRLVDMGLDPFNVADALQAVLAQRLVRRLCEKCRQTHPATDEEVEELLDDYLHGCPADAPEFDRDQVLDDWLQRFSHDGRLMHHYSPGCPHCHGTGFHGRTGMHELMVVSRELRRLVRTGATSEELQQQALREGMRTLRQDGIEKVLQGITSLDEVRAASA</sequence>
<evidence type="ECO:0000256" key="3">
    <source>
        <dbReference type="ARBA" id="ARBA00022840"/>
    </source>
</evidence>
<dbReference type="InterPro" id="IPR037257">
    <property type="entry name" value="T2SS_E_N_sf"/>
</dbReference>
<dbReference type="EMBL" id="SLXF01000002">
    <property type="protein sequence ID" value="TCP08721.1"/>
    <property type="molecule type" value="Genomic_DNA"/>
</dbReference>
<evidence type="ECO:0000313" key="6">
    <source>
        <dbReference type="EMBL" id="TCP08721.1"/>
    </source>
</evidence>
<comment type="caution">
    <text evidence="6">The sequence shown here is derived from an EMBL/GenBank/DDBJ whole genome shotgun (WGS) entry which is preliminary data.</text>
</comment>
<feature type="domain" description="Bacterial type II secretion system protein E" evidence="4">
    <location>
        <begin position="446"/>
        <end position="850"/>
    </location>
</feature>
<feature type="domain" description="Type II secretion system protein GspE N-terminal" evidence="5">
    <location>
        <begin position="307"/>
        <end position="390"/>
    </location>
</feature>
<evidence type="ECO:0000259" key="4">
    <source>
        <dbReference type="Pfam" id="PF00437"/>
    </source>
</evidence>
<evidence type="ECO:0000313" key="7">
    <source>
        <dbReference type="Proteomes" id="UP000294772"/>
    </source>
</evidence>
<keyword evidence="3" id="KW-0067">ATP-binding</keyword>
<evidence type="ECO:0000256" key="1">
    <source>
        <dbReference type="ARBA" id="ARBA00006611"/>
    </source>
</evidence>
<reference evidence="6 7" key="1">
    <citation type="submission" date="2019-03" db="EMBL/GenBank/DDBJ databases">
        <title>Genomic Encyclopedia of Type Strains, Phase IV (KMG-IV): sequencing the most valuable type-strain genomes for metagenomic binning, comparative biology and taxonomic classification.</title>
        <authorList>
            <person name="Goeker M."/>
        </authorList>
    </citation>
    <scope>NUCLEOTIDE SEQUENCE [LARGE SCALE GENOMIC DNA]</scope>
    <source>
        <strain evidence="6 7">DSM 15264</strain>
    </source>
</reference>
<dbReference type="GO" id="GO:0016887">
    <property type="term" value="F:ATP hydrolysis activity"/>
    <property type="evidence" value="ECO:0007669"/>
    <property type="project" value="TreeGrafter"/>
</dbReference>
<evidence type="ECO:0000259" key="5">
    <source>
        <dbReference type="Pfam" id="PF05157"/>
    </source>
</evidence>
<name>A0AA46HWR5_9BURK</name>
<dbReference type="PANTHER" id="PTHR30258">
    <property type="entry name" value="TYPE II SECRETION SYSTEM PROTEIN GSPE-RELATED"/>
    <property type="match status" value="1"/>
</dbReference>
<dbReference type="Proteomes" id="UP000294772">
    <property type="component" value="Unassembled WGS sequence"/>
</dbReference>
<dbReference type="SUPFAM" id="SSF52540">
    <property type="entry name" value="P-loop containing nucleoside triphosphate hydrolases"/>
    <property type="match status" value="1"/>
</dbReference>
<dbReference type="Gene3D" id="3.30.450.90">
    <property type="match status" value="1"/>
</dbReference>
<comment type="similarity">
    <text evidence="1">Belongs to the GSP E family.</text>
</comment>
<dbReference type="RefSeq" id="WP_243654554.1">
    <property type="nucleotide sequence ID" value="NZ_CP110416.1"/>
</dbReference>